<evidence type="ECO:0008006" key="4">
    <source>
        <dbReference type="Google" id="ProtNLM"/>
    </source>
</evidence>
<proteinExistence type="predicted"/>
<feature type="transmembrane region" description="Helical" evidence="1">
    <location>
        <begin position="6"/>
        <end position="27"/>
    </location>
</feature>
<feature type="transmembrane region" description="Helical" evidence="1">
    <location>
        <begin position="39"/>
        <end position="64"/>
    </location>
</feature>
<dbReference type="Proteomes" id="UP001176429">
    <property type="component" value="Unassembled WGS sequence"/>
</dbReference>
<accession>A0ABT9BDG0</accession>
<reference evidence="2" key="1">
    <citation type="submission" date="2023-07" db="EMBL/GenBank/DDBJ databases">
        <authorList>
            <person name="Kim M.K."/>
        </authorList>
    </citation>
    <scope>NUCLEOTIDE SEQUENCE</scope>
    <source>
        <strain evidence="2">ASUV-10-1</strain>
    </source>
</reference>
<gene>
    <name evidence="2" type="ORF">Q5H93_16265</name>
</gene>
<keyword evidence="3" id="KW-1185">Reference proteome</keyword>
<organism evidence="2 3">
    <name type="scientific">Hymenobacter aranciens</name>
    <dbReference type="NCBI Taxonomy" id="3063996"/>
    <lineage>
        <taxon>Bacteria</taxon>
        <taxon>Pseudomonadati</taxon>
        <taxon>Bacteroidota</taxon>
        <taxon>Cytophagia</taxon>
        <taxon>Cytophagales</taxon>
        <taxon>Hymenobacteraceae</taxon>
        <taxon>Hymenobacter</taxon>
    </lineage>
</organism>
<comment type="caution">
    <text evidence="2">The sequence shown here is derived from an EMBL/GenBank/DDBJ whole genome shotgun (WGS) entry which is preliminary data.</text>
</comment>
<protein>
    <recommendedName>
        <fullName evidence="4">Cardiolipin synthase N-terminal domain-containing protein</fullName>
    </recommendedName>
</protein>
<keyword evidence="1" id="KW-0812">Transmembrane</keyword>
<keyword evidence="1" id="KW-0472">Membrane</keyword>
<evidence type="ECO:0000313" key="3">
    <source>
        <dbReference type="Proteomes" id="UP001176429"/>
    </source>
</evidence>
<dbReference type="RefSeq" id="WP_305007655.1">
    <property type="nucleotide sequence ID" value="NZ_JAUQSY010000010.1"/>
</dbReference>
<name>A0ABT9BDG0_9BACT</name>
<dbReference type="EMBL" id="JAUQSY010000010">
    <property type="protein sequence ID" value="MDO7876300.1"/>
    <property type="molecule type" value="Genomic_DNA"/>
</dbReference>
<sequence>MQETVAAFGLPFFLALAGLDILLFLLLRWLLSKRIESRTTVIGISVVVAIVLAPMLLFGLLRVWNALNS</sequence>
<keyword evidence="1" id="KW-1133">Transmembrane helix</keyword>
<evidence type="ECO:0000256" key="1">
    <source>
        <dbReference type="SAM" id="Phobius"/>
    </source>
</evidence>
<evidence type="ECO:0000313" key="2">
    <source>
        <dbReference type="EMBL" id="MDO7876300.1"/>
    </source>
</evidence>